<gene>
    <name evidence="2" type="ORF">ABS642_07490</name>
</gene>
<reference evidence="2" key="1">
    <citation type="submission" date="2024-06" db="EMBL/GenBank/DDBJ databases">
        <title>Draft genome sequence of Microbacterium sp. strain A8/3-1, isolated from Oxytropis tragacanthoides Fisch. ex DC. Root nodules in the Altai region of Russia.</title>
        <authorList>
            <person name="Sazanova A."/>
            <person name="Guro P."/>
            <person name="Kuznetsova I."/>
            <person name="Belimov A."/>
            <person name="Safronova V."/>
        </authorList>
    </citation>
    <scope>NUCLEOTIDE SEQUENCE</scope>
    <source>
        <strain evidence="2">A8/3-1</strain>
    </source>
</reference>
<dbReference type="EMBL" id="CP158357">
    <property type="protein sequence ID" value="XBX79915.1"/>
    <property type="molecule type" value="Genomic_DNA"/>
</dbReference>
<dbReference type="InterPro" id="IPR046828">
    <property type="entry name" value="RepSA"/>
</dbReference>
<feature type="region of interest" description="Disordered" evidence="1">
    <location>
        <begin position="250"/>
        <end position="271"/>
    </location>
</feature>
<accession>A0AAU7W0I7</accession>
<protein>
    <submittedName>
        <fullName evidence="2">Replication initiator</fullName>
    </submittedName>
</protein>
<dbReference type="Pfam" id="PF20199">
    <property type="entry name" value="RepSA"/>
    <property type="match status" value="1"/>
</dbReference>
<name>A0AAU7W0I7_9MICO</name>
<proteinExistence type="predicted"/>
<sequence>MATVNPLGPLTPDTLDGLIAAATSTEYETWWGRVRSSGYCAHPIHLTRTQGGQTTTLYARCENRRETACPACSDLYALDTWHIVTGGLTPDRMTDATALFLTLTAPSFGTVHTHRPDASRGKVPCHPGPPSLCTHGASSVCTTSHVPGDPLLGSPLCAACYDYETHALTTWWFPALWNRYVRTLRRLVTRHIPGATVSFVKVMEMQARLAPHYHAILRANSDTGTGIAGEALAALATLAASTTRLDIPTPGGTTTLRFGTQTDTQPLPDGKDTRRVAGYLAKYVTKTITATPLPARIPAASIGLLPVGEHHKQIMRTLARLATALPNEYADMADRLATLGWRGHTTTKSRTFSTTMTAQKQHRAAWRAAHAAPGDAPEHDETEGAAEWEYQRAGHKTAGHRYLAVTAALTRRERLRTAHTITDIAPEAPRTRA</sequence>
<dbReference type="RefSeq" id="WP_350352823.1">
    <property type="nucleotide sequence ID" value="NZ_CP158357.1"/>
</dbReference>
<evidence type="ECO:0000256" key="1">
    <source>
        <dbReference type="SAM" id="MobiDB-lite"/>
    </source>
</evidence>
<dbReference type="AlphaFoldDB" id="A0AAU7W0I7"/>
<feature type="compositionally biased region" description="Polar residues" evidence="1">
    <location>
        <begin position="251"/>
        <end position="265"/>
    </location>
</feature>
<evidence type="ECO:0000313" key="2">
    <source>
        <dbReference type="EMBL" id="XBX79915.1"/>
    </source>
</evidence>
<organism evidence="2">
    <name type="scientific">Microbacterium sp. A8/3-1</name>
    <dbReference type="NCBI Taxonomy" id="3160749"/>
    <lineage>
        <taxon>Bacteria</taxon>
        <taxon>Bacillati</taxon>
        <taxon>Actinomycetota</taxon>
        <taxon>Actinomycetes</taxon>
        <taxon>Micrococcales</taxon>
        <taxon>Microbacteriaceae</taxon>
        <taxon>Microbacterium</taxon>
    </lineage>
</organism>